<evidence type="ECO:0000313" key="15">
    <source>
        <dbReference type="Proteomes" id="UP000283992"/>
    </source>
</evidence>
<dbReference type="EMBL" id="QRIS01000001">
    <property type="protein sequence ID" value="RHG88884.1"/>
    <property type="molecule type" value="Genomic_DNA"/>
</dbReference>
<dbReference type="AlphaFoldDB" id="A0A2N5NTU1"/>
<dbReference type="Proteomes" id="UP000283981">
    <property type="component" value="Unassembled WGS sequence"/>
</dbReference>
<evidence type="ECO:0000313" key="8">
    <source>
        <dbReference type="EMBL" id="NSI65447.1"/>
    </source>
</evidence>
<dbReference type="RefSeq" id="WP_004842685.1">
    <property type="nucleotide sequence ID" value="NZ_AP031446.1"/>
</dbReference>
<dbReference type="PROSITE" id="PS01124">
    <property type="entry name" value="HTH_ARAC_FAMILY_2"/>
    <property type="match status" value="1"/>
</dbReference>
<accession>A0A2N5NTU1</accession>
<dbReference type="InterPro" id="IPR009057">
    <property type="entry name" value="Homeodomain-like_sf"/>
</dbReference>
<evidence type="ECO:0000313" key="9">
    <source>
        <dbReference type="EMBL" id="PLT73437.1"/>
    </source>
</evidence>
<keyword evidence="1" id="KW-0805">Transcription regulation</keyword>
<keyword evidence="3" id="KW-0804">Transcription</keyword>
<evidence type="ECO:0000313" key="11">
    <source>
        <dbReference type="EMBL" id="RHJ12992.1"/>
    </source>
</evidence>
<evidence type="ECO:0000313" key="13">
    <source>
        <dbReference type="Proteomes" id="UP000234891"/>
    </source>
</evidence>
<dbReference type="Proteomes" id="UP001212160">
    <property type="component" value="Unassembled WGS sequence"/>
</dbReference>
<proteinExistence type="predicted"/>
<evidence type="ECO:0000256" key="3">
    <source>
        <dbReference type="ARBA" id="ARBA00023163"/>
    </source>
</evidence>
<organism evidence="9 13">
    <name type="scientific">Mediterraneibacter gnavus</name>
    <name type="common">Ruminococcus gnavus</name>
    <dbReference type="NCBI Taxonomy" id="33038"/>
    <lineage>
        <taxon>Bacteria</taxon>
        <taxon>Bacillati</taxon>
        <taxon>Bacillota</taxon>
        <taxon>Clostridia</taxon>
        <taxon>Lachnospirales</taxon>
        <taxon>Lachnospiraceae</taxon>
        <taxon>Mediterraneibacter</taxon>
    </lineage>
</organism>
<name>A0A2N5NTU1_MEDGN</name>
<keyword evidence="2" id="KW-0238">DNA-binding</keyword>
<dbReference type="GO" id="GO:0043565">
    <property type="term" value="F:sequence-specific DNA binding"/>
    <property type="evidence" value="ECO:0007669"/>
    <property type="project" value="InterPro"/>
</dbReference>
<evidence type="ECO:0000259" key="4">
    <source>
        <dbReference type="PROSITE" id="PS01124"/>
    </source>
</evidence>
<dbReference type="GO" id="GO:0003700">
    <property type="term" value="F:DNA-binding transcription factor activity"/>
    <property type="evidence" value="ECO:0007669"/>
    <property type="project" value="InterPro"/>
</dbReference>
<dbReference type="EMBL" id="JAQMLA010000003">
    <property type="protein sequence ID" value="MDB8685416.1"/>
    <property type="molecule type" value="Genomic_DNA"/>
</dbReference>
<reference evidence="7" key="3">
    <citation type="journal article" date="2020" name="Cell Host Microbe">
        <title>Functional and Genomic Variation between Human-Derived Isolates of Lachnospiraceae Reveals Inter- and Intra-Species Diversity.</title>
        <authorList>
            <person name="Sorbara M.T."/>
            <person name="Littmann E.R."/>
            <person name="Fontana E."/>
            <person name="Moody T.U."/>
            <person name="Kohout C.E."/>
            <person name="Gjonbalaj M."/>
            <person name="Eaton V."/>
            <person name="Seok R."/>
            <person name="Leiner I.M."/>
            <person name="Pamer E.G."/>
        </authorList>
    </citation>
    <scope>NUCLEOTIDE SEQUENCE</scope>
    <source>
        <strain evidence="8">MSK.11.9</strain>
        <strain evidence="7">MSK.15.32</strain>
    </source>
</reference>
<evidence type="ECO:0000256" key="2">
    <source>
        <dbReference type="ARBA" id="ARBA00023125"/>
    </source>
</evidence>
<evidence type="ECO:0000256" key="1">
    <source>
        <dbReference type="ARBA" id="ARBA00023015"/>
    </source>
</evidence>
<dbReference type="InterPro" id="IPR018060">
    <property type="entry name" value="HTH_AraC"/>
</dbReference>
<dbReference type="EMBL" id="JAAIRY010000013">
    <property type="protein sequence ID" value="NSI65447.1"/>
    <property type="molecule type" value="Genomic_DNA"/>
</dbReference>
<dbReference type="Pfam" id="PF12833">
    <property type="entry name" value="HTH_18"/>
    <property type="match status" value="1"/>
</dbReference>
<evidence type="ECO:0000313" key="16">
    <source>
        <dbReference type="Proteomes" id="UP000285610"/>
    </source>
</evidence>
<gene>
    <name evidence="9" type="ORF">CDL26_05635</name>
    <name evidence="11" type="ORF">DW142_06960</name>
    <name evidence="10" type="ORF">DW243_00645</name>
    <name evidence="12" type="ORF">DWZ50_04855</name>
    <name evidence="8" type="ORF">G4981_09220</name>
    <name evidence="7" type="ORF">G4993_06970</name>
    <name evidence="6" type="ORF">O4N78_02890</name>
    <name evidence="5" type="ORF">PNW85_01775</name>
</gene>
<dbReference type="EMBL" id="QRQE01000008">
    <property type="protein sequence ID" value="RHM79183.1"/>
    <property type="molecule type" value="Genomic_DNA"/>
</dbReference>
<dbReference type="Proteomes" id="UP000285610">
    <property type="component" value="Unassembled WGS sequence"/>
</dbReference>
<evidence type="ECO:0000313" key="10">
    <source>
        <dbReference type="EMBL" id="RHG88884.1"/>
    </source>
</evidence>
<dbReference type="EMBL" id="JAPZEG010000002">
    <property type="protein sequence ID" value="MDE1202532.1"/>
    <property type="molecule type" value="Genomic_DNA"/>
</dbReference>
<dbReference type="Proteomes" id="UP000234891">
    <property type="component" value="Unassembled WGS sequence"/>
</dbReference>
<protein>
    <submittedName>
        <fullName evidence="9">AraC family transcriptional regulator</fullName>
    </submittedName>
    <submittedName>
        <fullName evidence="7">Helix-turn-helix transcriptional regulator</fullName>
    </submittedName>
</protein>
<dbReference type="PANTHER" id="PTHR43280">
    <property type="entry name" value="ARAC-FAMILY TRANSCRIPTIONAL REGULATOR"/>
    <property type="match status" value="1"/>
</dbReference>
<dbReference type="PANTHER" id="PTHR43280:SF34">
    <property type="entry name" value="ARAC-FAMILY TRANSCRIPTIONAL REGULATOR"/>
    <property type="match status" value="1"/>
</dbReference>
<dbReference type="EMBL" id="NIHS01000007">
    <property type="protein sequence ID" value="PLT73437.1"/>
    <property type="molecule type" value="Genomic_DNA"/>
</dbReference>
<reference evidence="9 13" key="1">
    <citation type="journal article" date="2017" name="Genome Med.">
        <title>A novel Ruminococcus gnavus clade enriched in inflammatory bowel disease patients.</title>
        <authorList>
            <person name="Hall A.B."/>
            <person name="Yassour M."/>
            <person name="Sauk J."/>
            <person name="Garner A."/>
            <person name="Jiang X."/>
            <person name="Arthur T."/>
            <person name="Lagoudas G.K."/>
            <person name="Vatanen T."/>
            <person name="Fornelos N."/>
            <person name="Wilson R."/>
            <person name="Bertha M."/>
            <person name="Cohen M."/>
            <person name="Garber J."/>
            <person name="Khalili H."/>
            <person name="Gevers D."/>
            <person name="Ananthakrishnan A.N."/>
            <person name="Kugathasan S."/>
            <person name="Lander E.S."/>
            <person name="Blainey P."/>
            <person name="Vlamakis H."/>
            <person name="Xavier R.J."/>
            <person name="Huttenhower C."/>
        </authorList>
    </citation>
    <scope>NUCLEOTIDE SEQUENCE [LARGE SCALE GENOMIC DNA]</scope>
    <source>
        <strain evidence="9 13">RJX1124</strain>
    </source>
</reference>
<reference evidence="5" key="6">
    <citation type="submission" date="2023-01" db="EMBL/GenBank/DDBJ databases">
        <title>Human gut microbiome strain richness.</title>
        <authorList>
            <person name="Chen-Liaw A."/>
        </authorList>
    </citation>
    <scope>NUCLEOTIDE SEQUENCE</scope>
    <source>
        <strain evidence="5">RTP21484st1_H11_RTP21484_190118</strain>
    </source>
</reference>
<evidence type="ECO:0000313" key="5">
    <source>
        <dbReference type="EMBL" id="MDB8685416.1"/>
    </source>
</evidence>
<dbReference type="Gene3D" id="1.10.10.60">
    <property type="entry name" value="Homeodomain-like"/>
    <property type="match status" value="2"/>
</dbReference>
<dbReference type="GeneID" id="57432916"/>
<evidence type="ECO:0000313" key="6">
    <source>
        <dbReference type="EMBL" id="MDE1202532.1"/>
    </source>
</evidence>
<dbReference type="Proteomes" id="UP000283992">
    <property type="component" value="Unassembled WGS sequence"/>
</dbReference>
<dbReference type="SUPFAM" id="SSF46689">
    <property type="entry name" value="Homeodomain-like"/>
    <property type="match status" value="2"/>
</dbReference>
<dbReference type="SMART" id="SM00342">
    <property type="entry name" value="HTH_ARAC"/>
    <property type="match status" value="1"/>
</dbReference>
<dbReference type="Proteomes" id="UP001149331">
    <property type="component" value="Unassembled WGS sequence"/>
</dbReference>
<evidence type="ECO:0000313" key="7">
    <source>
        <dbReference type="EMBL" id="NSI58144.1"/>
    </source>
</evidence>
<evidence type="ECO:0000313" key="14">
    <source>
        <dbReference type="Proteomes" id="UP000283981"/>
    </source>
</evidence>
<dbReference type="Proteomes" id="UP001296581">
    <property type="component" value="Unassembled WGS sequence"/>
</dbReference>
<dbReference type="EMBL" id="JAAIRV010000010">
    <property type="protein sequence ID" value="NSI58144.1"/>
    <property type="molecule type" value="Genomic_DNA"/>
</dbReference>
<comment type="caution">
    <text evidence="9">The sequence shown here is derived from an EMBL/GenBank/DDBJ whole genome shotgun (WGS) entry which is preliminary data.</text>
</comment>
<reference evidence="6" key="5">
    <citation type="submission" date="2022-12" db="EMBL/GenBank/DDBJ databases">
        <title>Genome of R. gnavus strain RSHDN_120.</title>
        <authorList>
            <person name="Abdugheni R."/>
        </authorList>
    </citation>
    <scope>NUCLEOTIDE SEQUENCE</scope>
    <source>
        <strain evidence="6">RSHDN_120</strain>
    </source>
</reference>
<evidence type="ECO:0000313" key="12">
    <source>
        <dbReference type="EMBL" id="RHM79183.1"/>
    </source>
</evidence>
<reference evidence="7" key="4">
    <citation type="submission" date="2020-02" db="EMBL/GenBank/DDBJ databases">
        <authorList>
            <person name="Littmann E."/>
            <person name="Sorbara M."/>
        </authorList>
    </citation>
    <scope>NUCLEOTIDE SEQUENCE</scope>
    <source>
        <strain evidence="8">MSK.11.9</strain>
        <strain evidence="7">MSK.15.32</strain>
    </source>
</reference>
<dbReference type="Proteomes" id="UP001296580">
    <property type="component" value="Unassembled WGS sequence"/>
</dbReference>
<dbReference type="EMBL" id="QRLN01000007">
    <property type="protein sequence ID" value="RHJ12992.1"/>
    <property type="molecule type" value="Genomic_DNA"/>
</dbReference>
<sequence>MEYLYTKISIMTNIKIFEWDCETDEISCYGVLAEQSNPLILSEELRELLKNRIMNQKTPVIYQDENKVIFCGMREKMTKMLLLGPICIEDMSYVEIHRYCKAYQIENEQCPPKLKLQNLLALLELLSYIKIEEKYEDEEILDANGLIEKQEIGLEADVRIDTEDIYHHTYQEEVKTMDYIREGNLEEVVGAVELLASTAGKLSENEIRNERNLGICSITLATRAAIEGGAAPAKAYKLSDLYINKIDQCKRMTEIFEYRKRSLYDFAKLVVEEREKRANSRYTEQCKEYIRKYYHQKICIPDIAEALGVSESHLSRIFKKETGESIQKYSMHMRIERAENLLKYSEASLTEISEYLCFSSQSHFGKVFKVYKNMTPKQYRDYYKSPEFVSREEI</sequence>
<feature type="domain" description="HTH araC/xylS-type" evidence="4">
    <location>
        <begin position="284"/>
        <end position="382"/>
    </location>
</feature>
<reference evidence="14 15" key="2">
    <citation type="submission" date="2018-08" db="EMBL/GenBank/DDBJ databases">
        <title>A genome reference for cultivated species of the human gut microbiota.</title>
        <authorList>
            <person name="Zou Y."/>
            <person name="Xue W."/>
            <person name="Luo G."/>
        </authorList>
    </citation>
    <scope>NUCLEOTIDE SEQUENCE [LARGE SCALE GENOMIC DNA]</scope>
    <source>
        <strain evidence="12 16">AF33-12</strain>
        <strain evidence="11 15">AM12-54</strain>
        <strain evidence="10 14">AM21-18</strain>
    </source>
</reference>